<feature type="compositionally biased region" description="Basic and acidic residues" evidence="1">
    <location>
        <begin position="1"/>
        <end position="12"/>
    </location>
</feature>
<dbReference type="OrthoDB" id="2013972at2759"/>
<dbReference type="EMBL" id="MCGE01000007">
    <property type="protein sequence ID" value="ORZ19466.1"/>
    <property type="molecule type" value="Genomic_DNA"/>
</dbReference>
<organism evidence="3 4">
    <name type="scientific">Absidia repens</name>
    <dbReference type="NCBI Taxonomy" id="90262"/>
    <lineage>
        <taxon>Eukaryota</taxon>
        <taxon>Fungi</taxon>
        <taxon>Fungi incertae sedis</taxon>
        <taxon>Mucoromycota</taxon>
        <taxon>Mucoromycotina</taxon>
        <taxon>Mucoromycetes</taxon>
        <taxon>Mucorales</taxon>
        <taxon>Cunninghamellaceae</taxon>
        <taxon>Absidia</taxon>
    </lineage>
</organism>
<dbReference type="CDD" id="cd02440">
    <property type="entry name" value="AdoMet_MTases"/>
    <property type="match status" value="1"/>
</dbReference>
<proteinExistence type="predicted"/>
<feature type="region of interest" description="Disordered" evidence="1">
    <location>
        <begin position="1"/>
        <end position="51"/>
    </location>
</feature>
<feature type="compositionally biased region" description="Polar residues" evidence="1">
    <location>
        <begin position="14"/>
        <end position="26"/>
    </location>
</feature>
<name>A0A1X2IN69_9FUNG</name>
<keyword evidence="4" id="KW-1185">Reference proteome</keyword>
<gene>
    <name evidence="3" type="ORF">BCR42DRAFT_409819</name>
</gene>
<dbReference type="Gene3D" id="3.40.50.150">
    <property type="entry name" value="Vaccinia Virus protein VP39"/>
    <property type="match status" value="1"/>
</dbReference>
<sequence>MGNQKSRLERRLGSTASQDPRLTTVNDWLPPNQEPHQRQYPLPIVSPSRTNSGRIKLRKHSSPLIPSSAASTYTTINTRATSRRPLSRVFPFRPFRANSATANTASTATSPSLSRSSSVMVMSSDIPGPATPSLHPLLLTSQQQQQQRHSFYDSGTHYPTTPSPSSATPANTTTTTTTATTTDITPSGSYHTLSGNDHSVAVKPELLLHSNDVIWIGGRKFHACAGSSYILPCDEEEIDRLHLLHFMVRFAIQGNYLAPVTDGLRKGAQVLDIGCGPGSWTMEIAGEYPKSTIVGVDMTSVFPRDIKPTNCQFYQCDALQGLPFQDATFDYVFMRFMSQGIEMEQWDPLLKDIVRVLEPGGWVEVVEVDLKLHRTGPITKIYNDHLISLMTSRQMDPHSGQRLKERFGKREELVNINSTFISCPGGQWAGKLGQLTMQSWKSYYRAIRPQVCMATNMTVEEYNENLDVCWDEANEYKTFENVHFAYAQKRSV</sequence>
<dbReference type="AlphaFoldDB" id="A0A1X2IN69"/>
<accession>A0A1X2IN69</accession>
<dbReference type="GO" id="GO:0008168">
    <property type="term" value="F:methyltransferase activity"/>
    <property type="evidence" value="ECO:0007669"/>
    <property type="project" value="TreeGrafter"/>
</dbReference>
<dbReference type="Proteomes" id="UP000193560">
    <property type="component" value="Unassembled WGS sequence"/>
</dbReference>
<dbReference type="SUPFAM" id="SSF53335">
    <property type="entry name" value="S-adenosyl-L-methionine-dependent methyltransferases"/>
    <property type="match status" value="1"/>
</dbReference>
<dbReference type="PANTHER" id="PTHR43591:SF24">
    <property type="entry name" value="2-METHOXY-6-POLYPRENYL-1,4-BENZOQUINOL METHYLASE, MITOCHONDRIAL"/>
    <property type="match status" value="1"/>
</dbReference>
<feature type="compositionally biased region" description="Low complexity" evidence="1">
    <location>
        <begin position="159"/>
        <end position="189"/>
    </location>
</feature>
<dbReference type="Pfam" id="PF13649">
    <property type="entry name" value="Methyltransf_25"/>
    <property type="match status" value="1"/>
</dbReference>
<evidence type="ECO:0000259" key="2">
    <source>
        <dbReference type="Pfam" id="PF13649"/>
    </source>
</evidence>
<evidence type="ECO:0000313" key="4">
    <source>
        <dbReference type="Proteomes" id="UP000193560"/>
    </source>
</evidence>
<feature type="domain" description="Methyltransferase" evidence="2">
    <location>
        <begin position="270"/>
        <end position="361"/>
    </location>
</feature>
<dbReference type="InterPro" id="IPR041698">
    <property type="entry name" value="Methyltransf_25"/>
</dbReference>
<dbReference type="PANTHER" id="PTHR43591">
    <property type="entry name" value="METHYLTRANSFERASE"/>
    <property type="match status" value="1"/>
</dbReference>
<protein>
    <recommendedName>
        <fullName evidence="2">Methyltransferase domain-containing protein</fullName>
    </recommendedName>
</protein>
<reference evidence="3 4" key="1">
    <citation type="submission" date="2016-07" db="EMBL/GenBank/DDBJ databases">
        <title>Pervasive Adenine N6-methylation of Active Genes in Fungi.</title>
        <authorList>
            <consortium name="DOE Joint Genome Institute"/>
            <person name="Mondo S.J."/>
            <person name="Dannebaum R.O."/>
            <person name="Kuo R.C."/>
            <person name="Labutti K."/>
            <person name="Haridas S."/>
            <person name="Kuo A."/>
            <person name="Salamov A."/>
            <person name="Ahrendt S.R."/>
            <person name="Lipzen A."/>
            <person name="Sullivan W."/>
            <person name="Andreopoulos W.B."/>
            <person name="Clum A."/>
            <person name="Lindquist E."/>
            <person name="Daum C."/>
            <person name="Ramamoorthy G.K."/>
            <person name="Gryganskyi A."/>
            <person name="Culley D."/>
            <person name="Magnuson J.K."/>
            <person name="James T.Y."/>
            <person name="O'Malley M.A."/>
            <person name="Stajich J.E."/>
            <person name="Spatafora J.W."/>
            <person name="Visel A."/>
            <person name="Grigoriev I.V."/>
        </authorList>
    </citation>
    <scope>NUCLEOTIDE SEQUENCE [LARGE SCALE GENOMIC DNA]</scope>
    <source>
        <strain evidence="3 4">NRRL 1336</strain>
    </source>
</reference>
<feature type="region of interest" description="Disordered" evidence="1">
    <location>
        <begin position="140"/>
        <end position="190"/>
    </location>
</feature>
<evidence type="ECO:0000313" key="3">
    <source>
        <dbReference type="EMBL" id="ORZ19466.1"/>
    </source>
</evidence>
<dbReference type="STRING" id="90262.A0A1X2IN69"/>
<dbReference type="InterPro" id="IPR029063">
    <property type="entry name" value="SAM-dependent_MTases_sf"/>
</dbReference>
<evidence type="ECO:0000256" key="1">
    <source>
        <dbReference type="SAM" id="MobiDB-lite"/>
    </source>
</evidence>
<comment type="caution">
    <text evidence="3">The sequence shown here is derived from an EMBL/GenBank/DDBJ whole genome shotgun (WGS) entry which is preliminary data.</text>
</comment>